<feature type="transmembrane region" description="Helical" evidence="2">
    <location>
        <begin position="46"/>
        <end position="65"/>
    </location>
</feature>
<feature type="transmembrane region" description="Helical" evidence="2">
    <location>
        <begin position="71"/>
        <end position="90"/>
    </location>
</feature>
<keyword evidence="4" id="KW-1185">Reference proteome</keyword>
<evidence type="ECO:0000256" key="1">
    <source>
        <dbReference type="SAM" id="MobiDB-lite"/>
    </source>
</evidence>
<dbReference type="RefSeq" id="WP_167923808.1">
    <property type="nucleotide sequence ID" value="NZ_JAATVY010000002.1"/>
</dbReference>
<feature type="transmembrane region" description="Helical" evidence="2">
    <location>
        <begin position="384"/>
        <end position="401"/>
    </location>
</feature>
<accession>A0ABX0XSR2</accession>
<dbReference type="InterPro" id="IPR025291">
    <property type="entry name" value="DUF4153"/>
</dbReference>
<dbReference type="EMBL" id="JAATVY010000002">
    <property type="protein sequence ID" value="NJC68932.1"/>
    <property type="molecule type" value="Genomic_DNA"/>
</dbReference>
<feature type="transmembrane region" description="Helical" evidence="2">
    <location>
        <begin position="146"/>
        <end position="164"/>
    </location>
</feature>
<reference evidence="3 4" key="1">
    <citation type="submission" date="2020-03" db="EMBL/GenBank/DDBJ databases">
        <title>WGS of the type strain of Planosporangium spp.</title>
        <authorList>
            <person name="Thawai C."/>
        </authorList>
    </citation>
    <scope>NUCLEOTIDE SEQUENCE [LARGE SCALE GENOMIC DNA]</scope>
    <source>
        <strain evidence="3 4">TBRC 5610</strain>
    </source>
</reference>
<feature type="transmembrane region" description="Helical" evidence="2">
    <location>
        <begin position="407"/>
        <end position="426"/>
    </location>
</feature>
<feature type="transmembrane region" description="Helical" evidence="2">
    <location>
        <begin position="311"/>
        <end position="330"/>
    </location>
</feature>
<dbReference type="Proteomes" id="UP000722989">
    <property type="component" value="Unassembled WGS sequence"/>
</dbReference>
<feature type="transmembrane region" description="Helical" evidence="2">
    <location>
        <begin position="267"/>
        <end position="290"/>
    </location>
</feature>
<evidence type="ECO:0000256" key="2">
    <source>
        <dbReference type="SAM" id="Phobius"/>
    </source>
</evidence>
<evidence type="ECO:0000313" key="4">
    <source>
        <dbReference type="Proteomes" id="UP000722989"/>
    </source>
</evidence>
<name>A0ABX0XSR2_9ACTN</name>
<feature type="transmembrane region" description="Helical" evidence="2">
    <location>
        <begin position="97"/>
        <end position="115"/>
    </location>
</feature>
<comment type="caution">
    <text evidence="3">The sequence shown here is derived from an EMBL/GenBank/DDBJ whole genome shotgun (WGS) entry which is preliminary data.</text>
</comment>
<keyword evidence="2" id="KW-0812">Transmembrane</keyword>
<keyword evidence="2" id="KW-0472">Membrane</keyword>
<feature type="region of interest" description="Disordered" evidence="1">
    <location>
        <begin position="1"/>
        <end position="34"/>
    </location>
</feature>
<protein>
    <submittedName>
        <fullName evidence="3">DUF4173 domain-containing protein</fullName>
    </submittedName>
</protein>
<organism evidence="3 4">
    <name type="scientific">Planosporangium thailandense</name>
    <dbReference type="NCBI Taxonomy" id="765197"/>
    <lineage>
        <taxon>Bacteria</taxon>
        <taxon>Bacillati</taxon>
        <taxon>Actinomycetota</taxon>
        <taxon>Actinomycetes</taxon>
        <taxon>Micromonosporales</taxon>
        <taxon>Micromonosporaceae</taxon>
        <taxon>Planosporangium</taxon>
    </lineage>
</organism>
<feature type="transmembrane region" description="Helical" evidence="2">
    <location>
        <begin position="184"/>
        <end position="217"/>
    </location>
</feature>
<gene>
    <name evidence="3" type="ORF">HC031_04205</name>
</gene>
<feature type="compositionally biased region" description="Pro residues" evidence="1">
    <location>
        <begin position="12"/>
        <end position="26"/>
    </location>
</feature>
<dbReference type="Pfam" id="PF13687">
    <property type="entry name" value="DUF4153"/>
    <property type="match status" value="1"/>
</dbReference>
<sequence>MEDNPQEHVEPPATPATPAPEPAARPPRPRRSPFPAARWEAARRPAGRPVLATVAVAAVLAAGTLTMDRPGLGWLLTGLALAGVAAAASVELRVRPDLSRCLWAAAGIALLAVGAVRAADWLYAVCVPAAVACAVQALLPGGSVRAMLAGALAGPVAVLRALPWAGRGLRALVPHGRPQAAARLLASIGVSGLLLVVFGALFASADGAFAGLLARIVPDVDLRGVPGRLFLFVAVALGALGGAYLVAAPPRLPDPAEPRRPLRLAEWALPVALLDALFGLFVLVQLTVLFGGRGHVLRPGGPDFAQYARSGFWQLSAVTGLTLVVIGVVARAAPRTGRLDRAAIRVLVGALAILTLVIVASALKRMGLYEDTYGYTRLRLAVSATELWLGVLFALVLVAGVRLRTTWLPRAVLISAVLGLLAFAAADPDRFIAARNVDRFERTGRVDVFYLSELSADAAPELVRLPADRRADAVAPIRQRLQRDSWYSYNFGRARARTVLRP</sequence>
<evidence type="ECO:0000313" key="3">
    <source>
        <dbReference type="EMBL" id="NJC68932.1"/>
    </source>
</evidence>
<proteinExistence type="predicted"/>
<feature type="transmembrane region" description="Helical" evidence="2">
    <location>
        <begin position="342"/>
        <end position="363"/>
    </location>
</feature>
<feature type="transmembrane region" description="Helical" evidence="2">
    <location>
        <begin position="229"/>
        <end position="247"/>
    </location>
</feature>
<feature type="compositionally biased region" description="Basic and acidic residues" evidence="1">
    <location>
        <begin position="1"/>
        <end position="10"/>
    </location>
</feature>
<keyword evidence="2" id="KW-1133">Transmembrane helix</keyword>